<name>A0A4U6Q7T8_9ACTN</name>
<dbReference type="EMBL" id="SZZH01000008">
    <property type="protein sequence ID" value="TKV56138.1"/>
    <property type="molecule type" value="Genomic_DNA"/>
</dbReference>
<evidence type="ECO:0008006" key="3">
    <source>
        <dbReference type="Google" id="ProtNLM"/>
    </source>
</evidence>
<keyword evidence="2" id="KW-1185">Reference proteome</keyword>
<gene>
    <name evidence="1" type="ORF">FDO65_21400</name>
</gene>
<accession>A0A4U6Q7T8</accession>
<reference evidence="1 2" key="1">
    <citation type="submission" date="2019-05" db="EMBL/GenBank/DDBJ databases">
        <title>Nakamurella sp. N5BH11, whole genome shotgun sequence.</title>
        <authorList>
            <person name="Tuo L."/>
        </authorList>
    </citation>
    <scope>NUCLEOTIDE SEQUENCE [LARGE SCALE GENOMIC DNA]</scope>
    <source>
        <strain evidence="1 2">N5BH11</strain>
    </source>
</reference>
<evidence type="ECO:0000313" key="1">
    <source>
        <dbReference type="EMBL" id="TKV56138.1"/>
    </source>
</evidence>
<protein>
    <recommendedName>
        <fullName evidence="3">Septum formation-related domain-containing protein</fullName>
    </recommendedName>
</protein>
<dbReference type="AlphaFoldDB" id="A0A4U6Q7T8"/>
<comment type="caution">
    <text evidence="1">The sequence shown here is derived from an EMBL/GenBank/DDBJ whole genome shotgun (WGS) entry which is preliminary data.</text>
</comment>
<proteinExistence type="predicted"/>
<dbReference type="Proteomes" id="UP000306985">
    <property type="component" value="Unassembled WGS sequence"/>
</dbReference>
<evidence type="ECO:0000313" key="2">
    <source>
        <dbReference type="Proteomes" id="UP000306985"/>
    </source>
</evidence>
<dbReference type="RefSeq" id="WP_137451794.1">
    <property type="nucleotide sequence ID" value="NZ_SZZH01000008.1"/>
</dbReference>
<organism evidence="1 2">
    <name type="scientific">Nakamurella flava</name>
    <dbReference type="NCBI Taxonomy" id="2576308"/>
    <lineage>
        <taxon>Bacteria</taxon>
        <taxon>Bacillati</taxon>
        <taxon>Actinomycetota</taxon>
        <taxon>Actinomycetes</taxon>
        <taxon>Nakamurellales</taxon>
        <taxon>Nakamurellaceae</taxon>
        <taxon>Nakamurella</taxon>
    </lineage>
</organism>
<dbReference type="OrthoDB" id="3784330at2"/>
<sequence>MSPRLTGRVVGALVLLVTMVVATALPAALSGPRIAGRGVPGDLPGVPRVGSCLWGTVPRGGDGPADAVTVPLSAGRAATGSGDGVAPNVDRGAVVLGACDGAVAGEVVLVVRRADPPSTAPGTPWPAGSAPVLDCRSAAATYVGVDRLTRTHPDLFTDPGSADPATSPADQAAVHWVPAIGLGFRWLQPGPLQRAAGRDWLACAVTPSLSASYYSGRVAAAISDGPLPLPYGLCWTGAGVSAGMDFVSCGVPHRSEMLATGRTGPLVTSSTDIRTSCDRVAAAMTGRTVADLAAVGVRSRVGPEALDARLQRGHRSLDITCYLTTDVPDGADGAAGSPVLTGSLIGVGSSSLPLAPG</sequence>